<dbReference type="AlphaFoldDB" id="A0AAD4X4S9"/>
<gene>
    <name evidence="2" type="ORF">MKW98_025289</name>
</gene>
<evidence type="ECO:0000259" key="1">
    <source>
        <dbReference type="Pfam" id="PF03465"/>
    </source>
</evidence>
<evidence type="ECO:0000313" key="3">
    <source>
        <dbReference type="Proteomes" id="UP001202328"/>
    </source>
</evidence>
<dbReference type="Proteomes" id="UP001202328">
    <property type="component" value="Unassembled WGS sequence"/>
</dbReference>
<proteinExistence type="predicted"/>
<dbReference type="InterPro" id="IPR042226">
    <property type="entry name" value="eFR1_2_sf"/>
</dbReference>
<comment type="caution">
    <text evidence="2">The sequence shown here is derived from an EMBL/GenBank/DDBJ whole genome shotgun (WGS) entry which is preliminary data.</text>
</comment>
<dbReference type="SUPFAM" id="SSF55315">
    <property type="entry name" value="L30e-like"/>
    <property type="match status" value="1"/>
</dbReference>
<dbReference type="InterPro" id="IPR005142">
    <property type="entry name" value="eRF1_3"/>
</dbReference>
<dbReference type="Gene3D" id="3.30.420.60">
    <property type="entry name" value="eRF1 domain 2"/>
    <property type="match status" value="1"/>
</dbReference>
<dbReference type="EMBL" id="JAJJMB010016978">
    <property type="protein sequence ID" value="KAI3843270.1"/>
    <property type="molecule type" value="Genomic_DNA"/>
</dbReference>
<protein>
    <recommendedName>
        <fullName evidence="1">eRF1 domain-containing protein</fullName>
    </recommendedName>
</protein>
<dbReference type="GO" id="GO:0003747">
    <property type="term" value="F:translation release factor activity"/>
    <property type="evidence" value="ECO:0007669"/>
    <property type="project" value="InterPro"/>
</dbReference>
<feature type="domain" description="eRF1" evidence="1">
    <location>
        <begin position="115"/>
        <end position="252"/>
    </location>
</feature>
<dbReference type="SUPFAM" id="SSF53137">
    <property type="entry name" value="Translational machinery components"/>
    <property type="match status" value="1"/>
</dbReference>
<dbReference type="Pfam" id="PF03465">
    <property type="entry name" value="eRF1_3"/>
    <property type="match status" value="1"/>
</dbReference>
<reference evidence="2" key="1">
    <citation type="submission" date="2022-04" db="EMBL/GenBank/DDBJ databases">
        <title>A functionally conserved STORR gene fusion in Papaver species that diverged 16.8 million years ago.</title>
        <authorList>
            <person name="Catania T."/>
        </authorList>
    </citation>
    <scope>NUCLEOTIDE SEQUENCE</scope>
    <source>
        <strain evidence="2">S-188037</strain>
    </source>
</reference>
<keyword evidence="3" id="KW-1185">Reference proteome</keyword>
<dbReference type="PANTHER" id="PTHR10113">
    <property type="entry name" value="PEPTIDE CHAIN RELEASE FACTOR SUBUNIT 1"/>
    <property type="match status" value="1"/>
</dbReference>
<dbReference type="Gene3D" id="3.30.1330.30">
    <property type="match status" value="1"/>
</dbReference>
<evidence type="ECO:0000313" key="2">
    <source>
        <dbReference type="EMBL" id="KAI3843270.1"/>
    </source>
</evidence>
<accession>A0AAD4X4S9</accession>
<name>A0AAD4X4S9_9MAGN</name>
<dbReference type="InterPro" id="IPR004403">
    <property type="entry name" value="Peptide_chain-rel_eRF1/aRF1"/>
</dbReference>
<dbReference type="InterPro" id="IPR029064">
    <property type="entry name" value="Ribosomal_eL30-like_sf"/>
</dbReference>
<sequence>MSDSQKTDVKKYGFIVMHDKRTLYEKEMIGSMSDLVCAQFACTNYVRKIADLATHFYINQDTMQPNISGLILGGHPCIMSTLTGPNMLSPTLLAKVLCCASTINMCKGILADTKYIQQKYLIQKYFDEYMDDTGSCVFGVVKTLKALESGAVKTLMVCEKLDIRKYIVENSVSGEISIRNFDEEEEEENDQEDDDFYFLTDNEESEVQESQFYINSLATKYNSAVEFVTLKSPEGSQFSFTFKGIGGFLRHQLVKENDDKGGM</sequence>
<organism evidence="2 3">
    <name type="scientific">Papaver atlanticum</name>
    <dbReference type="NCBI Taxonomy" id="357466"/>
    <lineage>
        <taxon>Eukaryota</taxon>
        <taxon>Viridiplantae</taxon>
        <taxon>Streptophyta</taxon>
        <taxon>Embryophyta</taxon>
        <taxon>Tracheophyta</taxon>
        <taxon>Spermatophyta</taxon>
        <taxon>Magnoliopsida</taxon>
        <taxon>Ranunculales</taxon>
        <taxon>Papaveraceae</taxon>
        <taxon>Papaveroideae</taxon>
        <taxon>Papaver</taxon>
    </lineage>
</organism>